<comment type="caution">
    <text evidence="2">The sequence shown here is derived from an EMBL/GenBank/DDBJ whole genome shotgun (WGS) entry which is preliminary data.</text>
</comment>
<dbReference type="InterPro" id="IPR037126">
    <property type="entry name" value="PdaC/RsiV-like_sf"/>
</dbReference>
<dbReference type="Pfam" id="PF11738">
    <property type="entry name" value="DUF3298"/>
    <property type="match status" value="1"/>
</dbReference>
<accession>A0A1F6EAE8</accession>
<dbReference type="AlphaFoldDB" id="A0A1F6EAE8"/>
<evidence type="ECO:0000259" key="1">
    <source>
        <dbReference type="Pfam" id="PF11738"/>
    </source>
</evidence>
<dbReference type="Gene3D" id="3.90.640.20">
    <property type="entry name" value="Heat-shock cognate protein, ATPase"/>
    <property type="match status" value="1"/>
</dbReference>
<evidence type="ECO:0000313" key="3">
    <source>
        <dbReference type="Proteomes" id="UP000176914"/>
    </source>
</evidence>
<name>A0A1F6EAE8_9BACT</name>
<evidence type="ECO:0000313" key="2">
    <source>
        <dbReference type="EMBL" id="OGG70638.1"/>
    </source>
</evidence>
<dbReference type="Proteomes" id="UP000176914">
    <property type="component" value="Unassembled WGS sequence"/>
</dbReference>
<dbReference type="EMBL" id="MFLL01000002">
    <property type="protein sequence ID" value="OGG70638.1"/>
    <property type="molecule type" value="Genomic_DNA"/>
</dbReference>
<dbReference type="Gene3D" id="3.30.565.40">
    <property type="entry name" value="Fervidobacterium nodosum Rt17-B1 like"/>
    <property type="match status" value="1"/>
</dbReference>
<gene>
    <name evidence="2" type="ORF">A3C20_01325</name>
</gene>
<reference evidence="2 3" key="1">
    <citation type="journal article" date="2016" name="Nat. Commun.">
        <title>Thousands of microbial genomes shed light on interconnected biogeochemical processes in an aquifer system.</title>
        <authorList>
            <person name="Anantharaman K."/>
            <person name="Brown C.T."/>
            <person name="Hug L.A."/>
            <person name="Sharon I."/>
            <person name="Castelle C.J."/>
            <person name="Probst A.J."/>
            <person name="Thomas B.C."/>
            <person name="Singh A."/>
            <person name="Wilkins M.J."/>
            <person name="Karaoz U."/>
            <person name="Brodie E.L."/>
            <person name="Williams K.H."/>
            <person name="Hubbard S.S."/>
            <person name="Banfield J.F."/>
        </authorList>
    </citation>
    <scope>NUCLEOTIDE SEQUENCE [LARGE SCALE GENOMIC DNA]</scope>
</reference>
<proteinExistence type="predicted"/>
<organism evidence="2 3">
    <name type="scientific">Candidatus Kaiserbacteria bacterium RIFCSPHIGHO2_02_FULL_55_25</name>
    <dbReference type="NCBI Taxonomy" id="1798498"/>
    <lineage>
        <taxon>Bacteria</taxon>
        <taxon>Candidatus Kaiseribacteriota</taxon>
    </lineage>
</organism>
<feature type="domain" description="DUF3298" evidence="1">
    <location>
        <begin position="169"/>
        <end position="225"/>
    </location>
</feature>
<dbReference type="InterPro" id="IPR021729">
    <property type="entry name" value="DUF3298"/>
</dbReference>
<protein>
    <recommendedName>
        <fullName evidence="1">DUF3298 domain-containing protein</fullName>
    </recommendedName>
</protein>
<sequence>MNKIVGYVLAIAALCILAYAIYANAPRIPAPAESASAPAGTAMRVATEFDDSTAYRIEARYPQFGIPAVDEKVKAAVDLAIADFKTIPPNPPGSATPKNEFIGSFDAVYAGGDIVSVELLLSQDTGGAHPNTVAVGVNVEPKTGRELTLEDALALTGLSLEQVAAESLTQLKTKLGSDLISPQGADPKPENYNTFLVDTGTVTFVFQSYQVAPYSSGMQEVSFPRR</sequence>